<sequence>MRGRSSGARGSRALCLPLPVVAKETLNAAALGRRQQQREEEVLKKERNVMWRTVAGAPITSAVPLRSLELKHTSLLAGGGGGKASNSYTIVQSPVQDRALGGWVASIAVRILSLVYSYGLFYYDLFRKRR</sequence>
<keyword evidence="1" id="KW-1133">Transmembrane helix</keyword>
<proteinExistence type="predicted"/>
<evidence type="ECO:0000256" key="1">
    <source>
        <dbReference type="SAM" id="Phobius"/>
    </source>
</evidence>
<name>A0A427A1X4_ENSVE</name>
<keyword evidence="1" id="KW-0812">Transmembrane</keyword>
<dbReference type="AlphaFoldDB" id="A0A427A1X4"/>
<dbReference type="EMBL" id="AMZH03004089">
    <property type="protein sequence ID" value="RRT70235.1"/>
    <property type="molecule type" value="Genomic_DNA"/>
</dbReference>
<organism evidence="2 3">
    <name type="scientific">Ensete ventricosum</name>
    <name type="common">Abyssinian banana</name>
    <name type="synonym">Musa ensete</name>
    <dbReference type="NCBI Taxonomy" id="4639"/>
    <lineage>
        <taxon>Eukaryota</taxon>
        <taxon>Viridiplantae</taxon>
        <taxon>Streptophyta</taxon>
        <taxon>Embryophyta</taxon>
        <taxon>Tracheophyta</taxon>
        <taxon>Spermatophyta</taxon>
        <taxon>Magnoliopsida</taxon>
        <taxon>Liliopsida</taxon>
        <taxon>Zingiberales</taxon>
        <taxon>Musaceae</taxon>
        <taxon>Ensete</taxon>
    </lineage>
</organism>
<comment type="caution">
    <text evidence="2">The sequence shown here is derived from an EMBL/GenBank/DDBJ whole genome shotgun (WGS) entry which is preliminary data.</text>
</comment>
<accession>A0A427A1X4</accession>
<evidence type="ECO:0000313" key="3">
    <source>
        <dbReference type="Proteomes" id="UP000287651"/>
    </source>
</evidence>
<dbReference type="Proteomes" id="UP000287651">
    <property type="component" value="Unassembled WGS sequence"/>
</dbReference>
<feature type="transmembrane region" description="Helical" evidence="1">
    <location>
        <begin position="103"/>
        <end position="123"/>
    </location>
</feature>
<protein>
    <submittedName>
        <fullName evidence="2">Uncharacterized protein</fullName>
    </submittedName>
</protein>
<keyword evidence="1" id="KW-0472">Membrane</keyword>
<reference evidence="2 3" key="1">
    <citation type="journal article" date="2014" name="Agronomy (Basel)">
        <title>A Draft Genome Sequence for Ensete ventricosum, the Drought-Tolerant Tree Against Hunger.</title>
        <authorList>
            <person name="Harrison J."/>
            <person name="Moore K.A."/>
            <person name="Paszkiewicz K."/>
            <person name="Jones T."/>
            <person name="Grant M."/>
            <person name="Ambacheew D."/>
            <person name="Muzemil S."/>
            <person name="Studholme D.J."/>
        </authorList>
    </citation>
    <scope>NUCLEOTIDE SEQUENCE [LARGE SCALE GENOMIC DNA]</scope>
</reference>
<evidence type="ECO:0000313" key="2">
    <source>
        <dbReference type="EMBL" id="RRT70235.1"/>
    </source>
</evidence>
<gene>
    <name evidence="2" type="ORF">B296_00026065</name>
</gene>